<dbReference type="Pfam" id="PF05730">
    <property type="entry name" value="CFEM"/>
    <property type="match status" value="1"/>
</dbReference>
<organism evidence="8">
    <name type="scientific">Melampsora larici-populina (strain 98AG31 / pathotype 3-4-7)</name>
    <name type="common">Poplar leaf rust fungus</name>
    <dbReference type="NCBI Taxonomy" id="747676"/>
    <lineage>
        <taxon>Eukaryota</taxon>
        <taxon>Fungi</taxon>
        <taxon>Dikarya</taxon>
        <taxon>Basidiomycota</taxon>
        <taxon>Pucciniomycotina</taxon>
        <taxon>Pucciniomycetes</taxon>
        <taxon>Pucciniales</taxon>
        <taxon>Melampsoraceae</taxon>
        <taxon>Melampsora</taxon>
    </lineage>
</organism>
<dbReference type="KEGG" id="mlr:MELLADRAFT_117398"/>
<proteinExistence type="predicted"/>
<evidence type="ECO:0000313" key="8">
    <source>
        <dbReference type="Proteomes" id="UP000001072"/>
    </source>
</evidence>
<dbReference type="PROSITE" id="PS52012">
    <property type="entry name" value="CFEM"/>
    <property type="match status" value="1"/>
</dbReference>
<evidence type="ECO:0000313" key="7">
    <source>
        <dbReference type="EMBL" id="EGG03070.1"/>
    </source>
</evidence>
<dbReference type="InterPro" id="IPR008427">
    <property type="entry name" value="Extracellular_membr_CFEM_dom"/>
</dbReference>
<dbReference type="Proteomes" id="UP000001072">
    <property type="component" value="Unassembled WGS sequence"/>
</dbReference>
<dbReference type="EMBL" id="GL883126">
    <property type="protein sequence ID" value="EGG03070.1"/>
    <property type="molecule type" value="Genomic_DNA"/>
</dbReference>
<accession>F4RWQ4</accession>
<sequence>MHSLHILVFFPTVTFAQLQFISRDPIVNGNITTIPTCAVTCSLQVASRTRCSDPSDSSCSCTDPVFRKEVLACYHRQCDEVNLELSIKFANDTCAKASQSNLNDTIVSNTSSTDNSTTYSPTNSVNISDPLSVGNVTGNLTGVKNGDLVSNFSVSNTYTQPISDSSRLNDSTITSASSSTTLKTYTSSTLMFSSILCFTMFLYNTYI</sequence>
<dbReference type="InParanoid" id="F4RWQ4"/>
<evidence type="ECO:0000256" key="2">
    <source>
        <dbReference type="ARBA" id="ARBA00022525"/>
    </source>
</evidence>
<dbReference type="HOGENOM" id="CLU_1326648_0_0_1"/>
<keyword evidence="2" id="KW-0964">Secreted</keyword>
<keyword evidence="8" id="KW-1185">Reference proteome</keyword>
<feature type="domain" description="CFEM" evidence="6">
    <location>
        <begin position="5"/>
        <end position="122"/>
    </location>
</feature>
<dbReference type="GeneID" id="18926007"/>
<dbReference type="GO" id="GO:0005576">
    <property type="term" value="C:extracellular region"/>
    <property type="evidence" value="ECO:0007669"/>
    <property type="project" value="UniProtKB-SubCell"/>
</dbReference>
<feature type="signal peptide" evidence="5">
    <location>
        <begin position="1"/>
        <end position="16"/>
    </location>
</feature>
<evidence type="ECO:0000256" key="1">
    <source>
        <dbReference type="ARBA" id="ARBA00004613"/>
    </source>
</evidence>
<gene>
    <name evidence="7" type="ORF">MELLADRAFT_117398</name>
</gene>
<name>F4RWQ4_MELLP</name>
<dbReference type="VEuPathDB" id="FungiDB:MELLADRAFT_117398"/>
<evidence type="ECO:0000259" key="6">
    <source>
        <dbReference type="PROSITE" id="PS52012"/>
    </source>
</evidence>
<dbReference type="RefSeq" id="XP_007413530.1">
    <property type="nucleotide sequence ID" value="XM_007413468.1"/>
</dbReference>
<dbReference type="OrthoDB" id="10566660at2759"/>
<feature type="chain" id="PRO_5003321835" evidence="5">
    <location>
        <begin position="17"/>
        <end position="207"/>
    </location>
</feature>
<evidence type="ECO:0000256" key="4">
    <source>
        <dbReference type="ARBA" id="ARBA00023157"/>
    </source>
</evidence>
<dbReference type="AlphaFoldDB" id="F4RWQ4"/>
<evidence type="ECO:0000256" key="3">
    <source>
        <dbReference type="ARBA" id="ARBA00022729"/>
    </source>
</evidence>
<evidence type="ECO:0000256" key="5">
    <source>
        <dbReference type="SAM" id="SignalP"/>
    </source>
</evidence>
<protein>
    <submittedName>
        <fullName evidence="7">Secreted protein</fullName>
    </submittedName>
</protein>
<comment type="subcellular location">
    <subcellularLocation>
        <location evidence="1">Secreted</location>
    </subcellularLocation>
</comment>
<keyword evidence="4" id="KW-1015">Disulfide bond</keyword>
<reference evidence="8" key="1">
    <citation type="journal article" date="2011" name="Proc. Natl. Acad. Sci. U.S.A.">
        <title>Obligate biotrophy features unraveled by the genomic analysis of rust fungi.</title>
        <authorList>
            <person name="Duplessis S."/>
            <person name="Cuomo C.A."/>
            <person name="Lin Y.-C."/>
            <person name="Aerts A."/>
            <person name="Tisserant E."/>
            <person name="Veneault-Fourrey C."/>
            <person name="Joly D.L."/>
            <person name="Hacquard S."/>
            <person name="Amselem J."/>
            <person name="Cantarel B.L."/>
            <person name="Chiu R."/>
            <person name="Coutinho P.M."/>
            <person name="Feau N."/>
            <person name="Field M."/>
            <person name="Frey P."/>
            <person name="Gelhaye E."/>
            <person name="Goldberg J."/>
            <person name="Grabherr M.G."/>
            <person name="Kodira C.D."/>
            <person name="Kohler A."/>
            <person name="Kuees U."/>
            <person name="Lindquist E.A."/>
            <person name="Lucas S.M."/>
            <person name="Mago R."/>
            <person name="Mauceli E."/>
            <person name="Morin E."/>
            <person name="Murat C."/>
            <person name="Pangilinan J.L."/>
            <person name="Park R."/>
            <person name="Pearson M."/>
            <person name="Quesneville H."/>
            <person name="Rouhier N."/>
            <person name="Sakthikumar S."/>
            <person name="Salamov A.A."/>
            <person name="Schmutz J."/>
            <person name="Selles B."/>
            <person name="Shapiro H."/>
            <person name="Tanguay P."/>
            <person name="Tuskan G.A."/>
            <person name="Henrissat B."/>
            <person name="Van de Peer Y."/>
            <person name="Rouze P."/>
            <person name="Ellis J.G."/>
            <person name="Dodds P.N."/>
            <person name="Schein J.E."/>
            <person name="Zhong S."/>
            <person name="Hamelin R.C."/>
            <person name="Grigoriev I.V."/>
            <person name="Szabo L.J."/>
            <person name="Martin F."/>
        </authorList>
    </citation>
    <scope>NUCLEOTIDE SEQUENCE [LARGE SCALE GENOMIC DNA]</scope>
    <source>
        <strain evidence="8">98AG31 / pathotype 3-4-7</strain>
    </source>
</reference>
<keyword evidence="3 5" id="KW-0732">Signal</keyword>